<comment type="similarity">
    <text evidence="1">Belongs to the thioredoxin family. DsbA subfamily.</text>
</comment>
<evidence type="ECO:0000259" key="8">
    <source>
        <dbReference type="PROSITE" id="PS51352"/>
    </source>
</evidence>
<gene>
    <name evidence="9" type="ORF">N2K95_01195</name>
</gene>
<dbReference type="SUPFAM" id="SSF52833">
    <property type="entry name" value="Thioredoxin-like"/>
    <property type="match status" value="1"/>
</dbReference>
<dbReference type="EMBL" id="CP104275">
    <property type="protein sequence ID" value="UWX97343.1"/>
    <property type="molecule type" value="Genomic_DNA"/>
</dbReference>
<dbReference type="PANTHER" id="PTHR13887">
    <property type="entry name" value="GLUTATHIONE S-TRANSFERASE KAPPA"/>
    <property type="match status" value="1"/>
</dbReference>
<proteinExistence type="inferred from homology"/>
<dbReference type="InterPro" id="IPR012336">
    <property type="entry name" value="Thioredoxin-like_fold"/>
</dbReference>
<dbReference type="InterPro" id="IPR036249">
    <property type="entry name" value="Thioredoxin-like_sf"/>
</dbReference>
<evidence type="ECO:0000256" key="1">
    <source>
        <dbReference type="ARBA" id="ARBA00005791"/>
    </source>
</evidence>
<dbReference type="PANTHER" id="PTHR13887:SF14">
    <property type="entry name" value="DISULFIDE BOND FORMATION PROTEIN D"/>
    <property type="match status" value="1"/>
</dbReference>
<organism evidence="9 10">
    <name type="scientific">Arthrobacter zhaoxinii</name>
    <dbReference type="NCBI Taxonomy" id="2964616"/>
    <lineage>
        <taxon>Bacteria</taxon>
        <taxon>Bacillati</taxon>
        <taxon>Actinomycetota</taxon>
        <taxon>Actinomycetes</taxon>
        <taxon>Micrococcales</taxon>
        <taxon>Micrococcaceae</taxon>
        <taxon>Arthrobacter</taxon>
    </lineage>
</organism>
<keyword evidence="10" id="KW-1185">Reference proteome</keyword>
<reference evidence="9" key="1">
    <citation type="submission" date="2022-09" db="EMBL/GenBank/DDBJ databases">
        <title>Novel species in genus Arthrobacter.</title>
        <authorList>
            <person name="Liu Y."/>
        </authorList>
    </citation>
    <scope>NUCLEOTIDE SEQUENCE</scope>
    <source>
        <strain evidence="9">Zg-Y815</strain>
    </source>
</reference>
<dbReference type="RefSeq" id="WP_260652554.1">
    <property type="nucleotide sequence ID" value="NZ_CP104275.1"/>
</dbReference>
<evidence type="ECO:0000313" key="10">
    <source>
        <dbReference type="Proteomes" id="UP001059859"/>
    </source>
</evidence>
<sequence>MRKRILALVMSGLIATGTVVSCADQEPTTGGTATAEASASPSVETSIPADRLDKVAPADARAITNPADPKATLVLFTDYQCPYCAQMDTVIQQAKKDYGDDVRILVRNYPLPKHQNAAPAARAVEAAAEQGALEQMAASVFEHQQDWKAANTEDLEDVFVSYAEDLGLDIEKFRADYASDAVRDRVARDLEDSQDLQLPGTPSLILDNQVLELDSVDYGALQEQLDAALNK</sequence>
<evidence type="ECO:0000256" key="5">
    <source>
        <dbReference type="ARBA" id="ARBA00023284"/>
    </source>
</evidence>
<feature type="region of interest" description="Disordered" evidence="6">
    <location>
        <begin position="25"/>
        <end position="46"/>
    </location>
</feature>
<protein>
    <submittedName>
        <fullName evidence="9">Thioredoxin domain-containing protein</fullName>
    </submittedName>
</protein>
<dbReference type="PROSITE" id="PS51257">
    <property type="entry name" value="PROKAR_LIPOPROTEIN"/>
    <property type="match status" value="1"/>
</dbReference>
<keyword evidence="3" id="KW-0560">Oxidoreductase</keyword>
<keyword evidence="2 7" id="KW-0732">Signal</keyword>
<dbReference type="Proteomes" id="UP001059859">
    <property type="component" value="Chromosome"/>
</dbReference>
<feature type="compositionally biased region" description="Low complexity" evidence="6">
    <location>
        <begin position="27"/>
        <end position="46"/>
    </location>
</feature>
<evidence type="ECO:0000313" key="9">
    <source>
        <dbReference type="EMBL" id="UWX97343.1"/>
    </source>
</evidence>
<evidence type="ECO:0000256" key="4">
    <source>
        <dbReference type="ARBA" id="ARBA00023157"/>
    </source>
</evidence>
<dbReference type="PROSITE" id="PS51352">
    <property type="entry name" value="THIOREDOXIN_2"/>
    <property type="match status" value="1"/>
</dbReference>
<dbReference type="Gene3D" id="3.40.30.10">
    <property type="entry name" value="Glutaredoxin"/>
    <property type="match status" value="1"/>
</dbReference>
<feature type="domain" description="Thioredoxin" evidence="8">
    <location>
        <begin position="28"/>
        <end position="230"/>
    </location>
</feature>
<feature type="chain" id="PRO_5045543490" evidence="7">
    <location>
        <begin position="23"/>
        <end position="231"/>
    </location>
</feature>
<dbReference type="InterPro" id="IPR013766">
    <property type="entry name" value="Thioredoxin_domain"/>
</dbReference>
<dbReference type="Pfam" id="PF13462">
    <property type="entry name" value="Thioredoxin_4"/>
    <property type="match status" value="1"/>
</dbReference>
<keyword evidence="5" id="KW-0676">Redox-active center</keyword>
<evidence type="ECO:0000256" key="7">
    <source>
        <dbReference type="SAM" id="SignalP"/>
    </source>
</evidence>
<name>A0ABY5YRQ7_9MICC</name>
<evidence type="ECO:0000256" key="6">
    <source>
        <dbReference type="SAM" id="MobiDB-lite"/>
    </source>
</evidence>
<keyword evidence="4" id="KW-1015">Disulfide bond</keyword>
<accession>A0ABY5YRQ7</accession>
<feature type="signal peptide" evidence="7">
    <location>
        <begin position="1"/>
        <end position="22"/>
    </location>
</feature>
<evidence type="ECO:0000256" key="2">
    <source>
        <dbReference type="ARBA" id="ARBA00022729"/>
    </source>
</evidence>
<evidence type="ECO:0000256" key="3">
    <source>
        <dbReference type="ARBA" id="ARBA00023002"/>
    </source>
</evidence>